<feature type="compositionally biased region" description="Basic and acidic residues" evidence="1">
    <location>
        <begin position="102"/>
        <end position="123"/>
    </location>
</feature>
<evidence type="ECO:0000256" key="1">
    <source>
        <dbReference type="SAM" id="MobiDB-lite"/>
    </source>
</evidence>
<accession>A0A8H8BTY7</accession>
<proteinExistence type="predicted"/>
<evidence type="ECO:0008006" key="4">
    <source>
        <dbReference type="Google" id="ProtNLM"/>
    </source>
</evidence>
<sequence>MPSACINCVRFHYGHCREPPKQCFECKGWGHIERYCPNRQNQIKRVPGEPLAGTRAWIEMHGLQHDPELKKRILNALKTAPSSAIYVNDICIYLGTEKHFDVDDRPSRGRDLEERIRRDRERSMSPPRYRQPSPQAFRGRSPPREQGTGDYGSPRRDRRYRARSPLNQRRRTPSPYQLPAHAPGRQPDYRPRSPRYAEDGNAVVFEARNHDEENRVENQAPRAAPVKFTMPPAQPDFNKPDLFNTRAPRGILQQHTVNASNNDRGPLQARDTNSHAIQSVIKESQSQSQAQAFQASKATRSQLSYTPGSSSQTESSNFVEDPYFVLGITKEADRDEVMDAYQQRMAEVEEERRADEGFHDRMPAHVWEESISILIAAKRQLLGKL</sequence>
<dbReference type="Proteomes" id="UP000664132">
    <property type="component" value="Unassembled WGS sequence"/>
</dbReference>
<protein>
    <recommendedName>
        <fullName evidence="4">CCHC-type domain-containing protein</fullName>
    </recommendedName>
</protein>
<feature type="region of interest" description="Disordered" evidence="1">
    <location>
        <begin position="102"/>
        <end position="197"/>
    </location>
</feature>
<dbReference type="EMBL" id="JAFJYH010000032">
    <property type="protein sequence ID" value="KAG4423624.1"/>
    <property type="molecule type" value="Genomic_DNA"/>
</dbReference>
<feature type="compositionally biased region" description="Basic and acidic residues" evidence="1">
    <location>
        <begin position="187"/>
        <end position="197"/>
    </location>
</feature>
<dbReference type="AlphaFoldDB" id="A0A8H8BTY7"/>
<gene>
    <name evidence="2" type="ORF">IFR04_003306</name>
</gene>
<feature type="compositionally biased region" description="Basic residues" evidence="1">
    <location>
        <begin position="156"/>
        <end position="172"/>
    </location>
</feature>
<comment type="caution">
    <text evidence="2">The sequence shown here is derived from an EMBL/GenBank/DDBJ whole genome shotgun (WGS) entry which is preliminary data.</text>
</comment>
<organism evidence="2 3">
    <name type="scientific">Cadophora malorum</name>
    <dbReference type="NCBI Taxonomy" id="108018"/>
    <lineage>
        <taxon>Eukaryota</taxon>
        <taxon>Fungi</taxon>
        <taxon>Dikarya</taxon>
        <taxon>Ascomycota</taxon>
        <taxon>Pezizomycotina</taxon>
        <taxon>Leotiomycetes</taxon>
        <taxon>Helotiales</taxon>
        <taxon>Ploettnerulaceae</taxon>
        <taxon>Cadophora</taxon>
    </lineage>
</organism>
<feature type="compositionally biased region" description="Low complexity" evidence="1">
    <location>
        <begin position="284"/>
        <end position="298"/>
    </location>
</feature>
<name>A0A8H8BTY7_9HELO</name>
<feature type="region of interest" description="Disordered" evidence="1">
    <location>
        <begin position="281"/>
        <end position="316"/>
    </location>
</feature>
<dbReference type="OrthoDB" id="3540452at2759"/>
<evidence type="ECO:0000313" key="3">
    <source>
        <dbReference type="Proteomes" id="UP000664132"/>
    </source>
</evidence>
<reference evidence="2" key="1">
    <citation type="submission" date="2021-02" db="EMBL/GenBank/DDBJ databases">
        <title>Genome sequence Cadophora malorum strain M34.</title>
        <authorList>
            <person name="Stefanovic E."/>
            <person name="Vu D."/>
            <person name="Scully C."/>
            <person name="Dijksterhuis J."/>
            <person name="Roader J."/>
            <person name="Houbraken J."/>
        </authorList>
    </citation>
    <scope>NUCLEOTIDE SEQUENCE</scope>
    <source>
        <strain evidence="2">M34</strain>
    </source>
</reference>
<evidence type="ECO:0000313" key="2">
    <source>
        <dbReference type="EMBL" id="KAG4423624.1"/>
    </source>
</evidence>
<feature type="compositionally biased region" description="Polar residues" evidence="1">
    <location>
        <begin position="299"/>
        <end position="316"/>
    </location>
</feature>
<keyword evidence="3" id="KW-1185">Reference proteome</keyword>